<dbReference type="Proteomes" id="UP000184330">
    <property type="component" value="Unassembled WGS sequence"/>
</dbReference>
<feature type="compositionally biased region" description="Basic and acidic residues" evidence="1">
    <location>
        <begin position="77"/>
        <end position="104"/>
    </location>
</feature>
<sequence length="655" mass="74060">MSFPSYPQTQSPNLWCYICSQFWEAADGGYRSAVDNGSLEGSVASYTVDIKLVGKMEQCLGLAMEYGPTRKQRIRGWKGDNERNVEEGEDNKGRNENREQKEKPRGHIVWVELVPVQSIEHLVPHDTKFEDNTGSNATREQIRKWLEMCQNCHAKCRSKTEGIKDGFPTRLVTLDEGEKLVKNSSLTIAACHAASSSAGCFSPRNTDLLKQCLYHPPENLNSRIYGNGPLYALNLRLWGAVVEAAPLFRRGWVVQERILSRRMVFFGEGLVGWECAELRAFESFPLGLPEDLEENDKIKGMLRRLVNEADALPTIKEVASSSTLGKRLTNWFNDIFLSQTKRHTALFESPTQAEAYDIYTMIVNKYTSCELTHLSDTLPAISGIATFLSPFLSASLNASSTSQLFLAGLWRTHFFPGLIWAVQSDPNSSTPTYGVRSFPPLLYRAPTWSWASISGCVKNPTISRDSRTLTNILECTAPAQSAAGFGKLLEPAILKLRGPLRQLKVYRDEKGPLRSKYRRPPKRPMHLVLDGEEYASKSKGVTWDVSWDERELTMPLPSPPLDNDDENERGGLSGSQHENETLYVMPILRSAGLAIGPRRQMRYRMWGIILKKIEKGQSWQRGYVRVGLLRLLSWEKDDAYFEFLCRGDVCELQIW</sequence>
<gene>
    <name evidence="2" type="ORF">PAC_17580</name>
</gene>
<evidence type="ECO:0000256" key="1">
    <source>
        <dbReference type="SAM" id="MobiDB-lite"/>
    </source>
</evidence>
<evidence type="ECO:0008006" key="4">
    <source>
        <dbReference type="Google" id="ProtNLM"/>
    </source>
</evidence>
<feature type="region of interest" description="Disordered" evidence="1">
    <location>
        <begin position="75"/>
        <end position="104"/>
    </location>
</feature>
<name>A0A1L7XRJ2_9HELO</name>
<feature type="region of interest" description="Disordered" evidence="1">
    <location>
        <begin position="554"/>
        <end position="575"/>
    </location>
</feature>
<protein>
    <recommendedName>
        <fullName evidence="4">Heterokaryon incompatibility domain-containing protein</fullName>
    </recommendedName>
</protein>
<dbReference type="AlphaFoldDB" id="A0A1L7XRJ2"/>
<dbReference type="PANTHER" id="PTHR33112">
    <property type="entry name" value="DOMAIN PROTEIN, PUTATIVE-RELATED"/>
    <property type="match status" value="1"/>
</dbReference>
<organism evidence="2 3">
    <name type="scientific">Phialocephala subalpina</name>
    <dbReference type="NCBI Taxonomy" id="576137"/>
    <lineage>
        <taxon>Eukaryota</taxon>
        <taxon>Fungi</taxon>
        <taxon>Dikarya</taxon>
        <taxon>Ascomycota</taxon>
        <taxon>Pezizomycotina</taxon>
        <taxon>Leotiomycetes</taxon>
        <taxon>Helotiales</taxon>
        <taxon>Mollisiaceae</taxon>
        <taxon>Phialocephala</taxon>
        <taxon>Phialocephala fortinii species complex</taxon>
    </lineage>
</organism>
<evidence type="ECO:0000313" key="2">
    <source>
        <dbReference type="EMBL" id="CZR67681.1"/>
    </source>
</evidence>
<dbReference type="PANTHER" id="PTHR33112:SF10">
    <property type="entry name" value="TOL"/>
    <property type="match status" value="1"/>
</dbReference>
<accession>A0A1L7XRJ2</accession>
<evidence type="ECO:0000313" key="3">
    <source>
        <dbReference type="Proteomes" id="UP000184330"/>
    </source>
</evidence>
<keyword evidence="3" id="KW-1185">Reference proteome</keyword>
<reference evidence="2 3" key="1">
    <citation type="submission" date="2016-03" db="EMBL/GenBank/DDBJ databases">
        <authorList>
            <person name="Ploux O."/>
        </authorList>
    </citation>
    <scope>NUCLEOTIDE SEQUENCE [LARGE SCALE GENOMIC DNA]</scope>
    <source>
        <strain evidence="2 3">UAMH 11012</strain>
    </source>
</reference>
<proteinExistence type="predicted"/>
<dbReference type="EMBL" id="FJOG01000046">
    <property type="protein sequence ID" value="CZR67681.1"/>
    <property type="molecule type" value="Genomic_DNA"/>
</dbReference>